<dbReference type="GO" id="GO:0005886">
    <property type="term" value="C:plasma membrane"/>
    <property type="evidence" value="ECO:0007669"/>
    <property type="project" value="UniProtKB-SubCell"/>
</dbReference>
<feature type="domain" description="Multidrug resistance protein MdtA-like barrel-sandwich hybrid" evidence="5">
    <location>
        <begin position="76"/>
        <end position="213"/>
    </location>
</feature>
<dbReference type="PANTHER" id="PTHR30158:SF26">
    <property type="entry name" value="RESISTANCE-NODULATION-CELL DIVISION (RND) MULTIDRUG EFFLUX MEMBRANE FUSION PROTEIN MEXE"/>
    <property type="match status" value="1"/>
</dbReference>
<evidence type="ECO:0000259" key="4">
    <source>
        <dbReference type="Pfam" id="PF25876"/>
    </source>
</evidence>
<evidence type="ECO:0000313" key="8">
    <source>
        <dbReference type="EMBL" id="EKE87071.1"/>
    </source>
</evidence>
<feature type="coiled-coil region" evidence="3">
    <location>
        <begin position="116"/>
        <end position="181"/>
    </location>
</feature>
<reference evidence="8 9" key="1">
    <citation type="journal article" date="2012" name="J. Bacteriol.">
        <title>Genome Sequence of Idiomarina xiamenensis Type Strain 10-D-4.</title>
        <authorList>
            <person name="Lai Q."/>
            <person name="Wang L."/>
            <person name="Wang W."/>
            <person name="Shao Z."/>
        </authorList>
    </citation>
    <scope>NUCLEOTIDE SEQUENCE [LARGE SCALE GENOMIC DNA]</scope>
    <source>
        <strain evidence="8 9">10-D-4</strain>
    </source>
</reference>
<gene>
    <name evidence="8" type="ORF">A10D4_02487</name>
</gene>
<evidence type="ECO:0000259" key="6">
    <source>
        <dbReference type="Pfam" id="PF25944"/>
    </source>
</evidence>
<protein>
    <submittedName>
        <fullName evidence="8">RND family efflux transporter MFP subunit</fullName>
    </submittedName>
</protein>
<evidence type="ECO:0000259" key="7">
    <source>
        <dbReference type="Pfam" id="PF25967"/>
    </source>
</evidence>
<feature type="domain" description="Multidrug resistance protein MdtA-like beta-barrel" evidence="6">
    <location>
        <begin position="249"/>
        <end position="309"/>
    </location>
</feature>
<dbReference type="InterPro" id="IPR058624">
    <property type="entry name" value="MdtA-like_HH"/>
</dbReference>
<dbReference type="InterPro" id="IPR058625">
    <property type="entry name" value="MdtA-like_BSH"/>
</dbReference>
<proteinExistence type="inferred from homology"/>
<dbReference type="GO" id="GO:0046677">
    <property type="term" value="P:response to antibiotic"/>
    <property type="evidence" value="ECO:0007669"/>
    <property type="project" value="TreeGrafter"/>
</dbReference>
<dbReference type="Pfam" id="PF25917">
    <property type="entry name" value="BSH_RND"/>
    <property type="match status" value="1"/>
</dbReference>
<dbReference type="GO" id="GO:0022857">
    <property type="term" value="F:transmembrane transporter activity"/>
    <property type="evidence" value="ECO:0007669"/>
    <property type="project" value="InterPro"/>
</dbReference>
<comment type="caution">
    <text evidence="8">The sequence shown here is derived from an EMBL/GenBank/DDBJ whole genome shotgun (WGS) entry which is preliminary data.</text>
</comment>
<dbReference type="Gene3D" id="1.10.287.470">
    <property type="entry name" value="Helix hairpin bin"/>
    <property type="match status" value="1"/>
</dbReference>
<evidence type="ECO:0000259" key="5">
    <source>
        <dbReference type="Pfam" id="PF25917"/>
    </source>
</evidence>
<dbReference type="Pfam" id="PF25944">
    <property type="entry name" value="Beta-barrel_RND"/>
    <property type="match status" value="1"/>
</dbReference>
<dbReference type="NCBIfam" id="TIGR01730">
    <property type="entry name" value="RND_mfp"/>
    <property type="match status" value="1"/>
</dbReference>
<name>K2JUG3_9GAMM</name>
<dbReference type="InterPro" id="IPR006143">
    <property type="entry name" value="RND_pump_MFP"/>
</dbReference>
<dbReference type="EMBL" id="AMRG01000002">
    <property type="protein sequence ID" value="EKE87071.1"/>
    <property type="molecule type" value="Genomic_DNA"/>
</dbReference>
<feature type="coiled-coil region" evidence="3">
    <location>
        <begin position="390"/>
        <end position="417"/>
    </location>
</feature>
<dbReference type="PANTHER" id="PTHR30158">
    <property type="entry name" value="ACRA/E-RELATED COMPONENT OF DRUG EFFLUX TRANSPORTER"/>
    <property type="match status" value="1"/>
</dbReference>
<dbReference type="PATRIC" id="fig|740709.3.peg.502"/>
<evidence type="ECO:0000256" key="3">
    <source>
        <dbReference type="SAM" id="Coils"/>
    </source>
</evidence>
<keyword evidence="3" id="KW-0175">Coiled coil</keyword>
<dbReference type="Gene3D" id="2.40.30.170">
    <property type="match status" value="1"/>
</dbReference>
<dbReference type="eggNOG" id="COG0845">
    <property type="taxonomic scope" value="Bacteria"/>
</dbReference>
<evidence type="ECO:0000256" key="2">
    <source>
        <dbReference type="ARBA" id="ARBA00009477"/>
    </source>
</evidence>
<dbReference type="Gene3D" id="2.40.420.20">
    <property type="match status" value="1"/>
</dbReference>
<accession>K2JUG3</accession>
<dbReference type="AlphaFoldDB" id="K2JUG3"/>
<organism evidence="8 9">
    <name type="scientific">Idiomarina xiamenensis 10-D-4</name>
    <dbReference type="NCBI Taxonomy" id="740709"/>
    <lineage>
        <taxon>Bacteria</taxon>
        <taxon>Pseudomonadati</taxon>
        <taxon>Pseudomonadota</taxon>
        <taxon>Gammaproteobacteria</taxon>
        <taxon>Alteromonadales</taxon>
        <taxon>Idiomarinaceae</taxon>
        <taxon>Idiomarina</taxon>
    </lineage>
</organism>
<dbReference type="Gene3D" id="2.40.50.100">
    <property type="match status" value="1"/>
</dbReference>
<keyword evidence="9" id="KW-1185">Reference proteome</keyword>
<sequence>MNSFTMNNKSRRHPYSAVKHWSVGVLAALVLSACGQSQQTEQQSAANAPTVSVAQVVAEPITEWDEFTGRLQAPQTVTVTPRVSGYIEQVFFTEGAMVKAGDRLLQIDARPFLAEVARLSAELDSAKYALQLANNDLQRAQKLSEQRAISAEILDTRASQQQQASAQVAALKAALERAQLDLAFTDVRAPISGRVSYAQITAGNFVNAGQTALTSIVSTDKMYAYFDVDEQSYLKYLALSQQGKRPSTRDSQRNPVYMALADETRYQHQGYIDFVDNRINQSTGTIRIRATFDNSEQSLLPGLFVRVRLAGSASYDGILIDEKAIATDLNNKYVLVLDKDNHVQYRAVTLGERLQGLRIVSSGLSAGDRVVLNGLQHVQPNMQVQPQPVQMASEQQIKALRQAQQRLQQTHDKLTAQLLSQDKRG</sequence>
<dbReference type="InterPro" id="IPR058627">
    <property type="entry name" value="MdtA-like_C"/>
</dbReference>
<dbReference type="Proteomes" id="UP000014115">
    <property type="component" value="Unassembled WGS sequence"/>
</dbReference>
<dbReference type="FunFam" id="2.40.420.20:FF:000001">
    <property type="entry name" value="Efflux RND transporter periplasmic adaptor subunit"/>
    <property type="match status" value="1"/>
</dbReference>
<feature type="domain" description="Multidrug resistance protein MdtA-like alpha-helical hairpin" evidence="4">
    <location>
        <begin position="117"/>
        <end position="185"/>
    </location>
</feature>
<dbReference type="Pfam" id="PF25967">
    <property type="entry name" value="RND-MFP_C"/>
    <property type="match status" value="1"/>
</dbReference>
<feature type="domain" description="Multidrug resistance protein MdtA-like C-terminal permuted SH3" evidence="7">
    <location>
        <begin position="318"/>
        <end position="376"/>
    </location>
</feature>
<evidence type="ECO:0000256" key="1">
    <source>
        <dbReference type="ARBA" id="ARBA00004519"/>
    </source>
</evidence>
<dbReference type="Pfam" id="PF25876">
    <property type="entry name" value="HH_MFP_RND"/>
    <property type="match status" value="1"/>
</dbReference>
<dbReference type="InterPro" id="IPR058626">
    <property type="entry name" value="MdtA-like_b-barrel"/>
</dbReference>
<evidence type="ECO:0000313" key="9">
    <source>
        <dbReference type="Proteomes" id="UP000014115"/>
    </source>
</evidence>
<dbReference type="STRING" id="740709.A10D4_02487"/>
<comment type="subcellular location">
    <subcellularLocation>
        <location evidence="1">Cell inner membrane</location>
        <topology evidence="1">Lipid-anchor</topology>
    </subcellularLocation>
</comment>
<comment type="similarity">
    <text evidence="2">Belongs to the membrane fusion protein (MFP) (TC 8.A.1) family.</text>
</comment>
<dbReference type="SUPFAM" id="SSF111369">
    <property type="entry name" value="HlyD-like secretion proteins"/>
    <property type="match status" value="1"/>
</dbReference>